<gene>
    <name evidence="1" type="ORF">AVEN_265604_1</name>
</gene>
<proteinExistence type="predicted"/>
<name>A0A4Y2UE30_ARAVE</name>
<evidence type="ECO:0000313" key="2">
    <source>
        <dbReference type="Proteomes" id="UP000499080"/>
    </source>
</evidence>
<dbReference type="Proteomes" id="UP000499080">
    <property type="component" value="Unassembled WGS sequence"/>
</dbReference>
<dbReference type="AlphaFoldDB" id="A0A4Y2UE30"/>
<reference evidence="1 2" key="1">
    <citation type="journal article" date="2019" name="Sci. Rep.">
        <title>Orb-weaving spider Araneus ventricosus genome elucidates the spidroin gene catalogue.</title>
        <authorList>
            <person name="Kono N."/>
            <person name="Nakamura H."/>
            <person name="Ohtoshi R."/>
            <person name="Moran D.A.P."/>
            <person name="Shinohara A."/>
            <person name="Yoshida Y."/>
            <person name="Fujiwara M."/>
            <person name="Mori M."/>
            <person name="Tomita M."/>
            <person name="Arakawa K."/>
        </authorList>
    </citation>
    <scope>NUCLEOTIDE SEQUENCE [LARGE SCALE GENOMIC DNA]</scope>
</reference>
<comment type="caution">
    <text evidence="1">The sequence shown here is derived from an EMBL/GenBank/DDBJ whole genome shotgun (WGS) entry which is preliminary data.</text>
</comment>
<organism evidence="1 2">
    <name type="scientific">Araneus ventricosus</name>
    <name type="common">Orbweaver spider</name>
    <name type="synonym">Epeira ventricosa</name>
    <dbReference type="NCBI Taxonomy" id="182803"/>
    <lineage>
        <taxon>Eukaryota</taxon>
        <taxon>Metazoa</taxon>
        <taxon>Ecdysozoa</taxon>
        <taxon>Arthropoda</taxon>
        <taxon>Chelicerata</taxon>
        <taxon>Arachnida</taxon>
        <taxon>Araneae</taxon>
        <taxon>Araneomorphae</taxon>
        <taxon>Entelegynae</taxon>
        <taxon>Araneoidea</taxon>
        <taxon>Araneidae</taxon>
        <taxon>Araneus</taxon>
    </lineage>
</organism>
<evidence type="ECO:0000313" key="1">
    <source>
        <dbReference type="EMBL" id="GBO10773.1"/>
    </source>
</evidence>
<keyword evidence="2" id="KW-1185">Reference proteome</keyword>
<sequence>MARCCLLSYVVQMKRIEYSFGPRLSGRLGPGPTSTDSPIGFRVYKDGRVQYLKRINNFDVILHAKFHLSSLLRFLVIAFTYPRIDRPTCSQLFDGFVPKSETHPQFW</sequence>
<protein>
    <submittedName>
        <fullName evidence="1">Uncharacterized protein</fullName>
    </submittedName>
</protein>
<accession>A0A4Y2UE30</accession>
<dbReference type="EMBL" id="BGPR01035784">
    <property type="protein sequence ID" value="GBO10773.1"/>
    <property type="molecule type" value="Genomic_DNA"/>
</dbReference>